<dbReference type="GO" id="GO:0005615">
    <property type="term" value="C:extracellular space"/>
    <property type="evidence" value="ECO:0007669"/>
    <property type="project" value="TreeGrafter"/>
</dbReference>
<accession>A0A077WDA1</accession>
<evidence type="ECO:0000256" key="4">
    <source>
        <dbReference type="ARBA" id="ARBA00022825"/>
    </source>
</evidence>
<dbReference type="GO" id="GO:0006508">
    <property type="term" value="P:proteolysis"/>
    <property type="evidence" value="ECO:0007669"/>
    <property type="project" value="UniProtKB-KW"/>
</dbReference>
<dbReference type="PROSITE" id="PS51892">
    <property type="entry name" value="SUBTILASE"/>
    <property type="match status" value="1"/>
</dbReference>
<dbReference type="PRINTS" id="PR00723">
    <property type="entry name" value="SUBTILISIN"/>
</dbReference>
<dbReference type="PANTHER" id="PTHR43806">
    <property type="entry name" value="PEPTIDASE S8"/>
    <property type="match status" value="1"/>
</dbReference>
<organism evidence="8">
    <name type="scientific">Lichtheimia ramosa</name>
    <dbReference type="NCBI Taxonomy" id="688394"/>
    <lineage>
        <taxon>Eukaryota</taxon>
        <taxon>Fungi</taxon>
        <taxon>Fungi incertae sedis</taxon>
        <taxon>Mucoromycota</taxon>
        <taxon>Mucoromycotina</taxon>
        <taxon>Mucoromycetes</taxon>
        <taxon>Mucorales</taxon>
        <taxon>Lichtheimiaceae</taxon>
        <taxon>Lichtheimia</taxon>
    </lineage>
</organism>
<keyword evidence="4 5" id="KW-0720">Serine protease</keyword>
<dbReference type="GO" id="GO:0004252">
    <property type="term" value="F:serine-type endopeptidase activity"/>
    <property type="evidence" value="ECO:0007669"/>
    <property type="project" value="UniProtKB-UniRule"/>
</dbReference>
<dbReference type="InterPro" id="IPR036852">
    <property type="entry name" value="Peptidase_S8/S53_dom_sf"/>
</dbReference>
<dbReference type="CDD" id="cd04077">
    <property type="entry name" value="Peptidases_S8_PCSK9_ProteinaseK_like"/>
    <property type="match status" value="1"/>
</dbReference>
<sequence>MKGITSTSAAFVWLLFSIHAAVAQVLVNNSDNNVTTGSIAATTSQGLHIIKLKQNRNNDTATAYEPSQFIRQHLTMYRMKQLQAAGGSESSGNGGVSMQSANEPVPNMDTIQVGNGFSAVIGAFDPAFAEYLHQLDAIDYVEPNQVYKVQAAVPGSQHVEPAPSWGIARINQRDTGGDLTTRMIDDNAVTGDGVHVYVFDTGINTDHPDLKGRAFHTANFIDYEDDSDTSGHGTHVAGIIGGTTFGVAPHTTIHSIKILDGTGDGTTVDLIRAIAMVSAKAEPGKSIINLSLSGPRSQTIDDALTSAAVDHGIPVFVAAGNTGDDACQYTPAANPAVFAVGASDRQDNVAVFSSFGKCVRMYAPGVDITSSWLGTDSHSMDGTSMANPHVAGIAALLLGQKSYPSVNDLYQELMNLASKDVLHMSPASKDYDNYNLLAYYTGTH</sequence>
<keyword evidence="3 5" id="KW-0378">Hydrolase</keyword>
<evidence type="ECO:0000256" key="1">
    <source>
        <dbReference type="ARBA" id="ARBA00011073"/>
    </source>
</evidence>
<evidence type="ECO:0000313" key="8">
    <source>
        <dbReference type="EMBL" id="CDS05129.1"/>
    </source>
</evidence>
<feature type="active site" description="Charge relay system" evidence="5">
    <location>
        <position position="232"/>
    </location>
</feature>
<feature type="active site" description="Charge relay system" evidence="5">
    <location>
        <position position="384"/>
    </location>
</feature>
<keyword evidence="6" id="KW-0732">Signal</keyword>
<dbReference type="SUPFAM" id="SSF52743">
    <property type="entry name" value="Subtilisin-like"/>
    <property type="match status" value="1"/>
</dbReference>
<protein>
    <recommendedName>
        <fullName evidence="7">Peptidase S8/S53 domain-containing protein</fullName>
    </recommendedName>
</protein>
<dbReference type="FunFam" id="3.40.50.200:FF:000014">
    <property type="entry name" value="Proteinase K"/>
    <property type="match status" value="1"/>
</dbReference>
<keyword evidence="2 5" id="KW-0645">Protease</keyword>
<dbReference type="AlphaFoldDB" id="A0A077WDA1"/>
<evidence type="ECO:0000256" key="3">
    <source>
        <dbReference type="ARBA" id="ARBA00022801"/>
    </source>
</evidence>
<feature type="chain" id="PRO_5001726104" description="Peptidase S8/S53 domain-containing protein" evidence="6">
    <location>
        <begin position="24"/>
        <end position="444"/>
    </location>
</feature>
<dbReference type="InterPro" id="IPR034193">
    <property type="entry name" value="PCSK9_ProteinaseK-like"/>
</dbReference>
<reference evidence="8" key="1">
    <citation type="journal article" date="2014" name="Genome Announc.">
        <title>De novo whole-genome sequence and genome annotation of Lichtheimia ramosa.</title>
        <authorList>
            <person name="Linde J."/>
            <person name="Schwartze V."/>
            <person name="Binder U."/>
            <person name="Lass-Florl C."/>
            <person name="Voigt K."/>
            <person name="Horn F."/>
        </authorList>
    </citation>
    <scope>NUCLEOTIDE SEQUENCE</scope>
    <source>
        <strain evidence="8">JMRC FSU:6197</strain>
    </source>
</reference>
<comment type="similarity">
    <text evidence="1 5">Belongs to the peptidase S8 family.</text>
</comment>
<dbReference type="PROSITE" id="PS00137">
    <property type="entry name" value="SUBTILASE_HIS"/>
    <property type="match status" value="1"/>
</dbReference>
<dbReference type="OrthoDB" id="206201at2759"/>
<evidence type="ECO:0000259" key="7">
    <source>
        <dbReference type="Pfam" id="PF00082"/>
    </source>
</evidence>
<dbReference type="InterPro" id="IPR015500">
    <property type="entry name" value="Peptidase_S8_subtilisin-rel"/>
</dbReference>
<feature type="signal peptide" evidence="6">
    <location>
        <begin position="1"/>
        <end position="23"/>
    </location>
</feature>
<gene>
    <name evidence="8" type="ORF">LRAMOSA07658</name>
</gene>
<evidence type="ECO:0000256" key="2">
    <source>
        <dbReference type="ARBA" id="ARBA00022670"/>
    </source>
</evidence>
<dbReference type="Gene3D" id="3.40.50.200">
    <property type="entry name" value="Peptidase S8/S53 domain"/>
    <property type="match status" value="1"/>
</dbReference>
<name>A0A077WDA1_9FUNG</name>
<evidence type="ECO:0000256" key="5">
    <source>
        <dbReference type="PROSITE-ProRule" id="PRU01240"/>
    </source>
</evidence>
<dbReference type="PROSITE" id="PS00138">
    <property type="entry name" value="SUBTILASE_SER"/>
    <property type="match status" value="1"/>
</dbReference>
<dbReference type="InterPro" id="IPR050131">
    <property type="entry name" value="Peptidase_S8_subtilisin-like"/>
</dbReference>
<feature type="active site" description="Charge relay system" evidence="5">
    <location>
        <position position="200"/>
    </location>
</feature>
<dbReference type="InterPro" id="IPR022398">
    <property type="entry name" value="Peptidase_S8_His-AS"/>
</dbReference>
<dbReference type="Pfam" id="PF00082">
    <property type="entry name" value="Peptidase_S8"/>
    <property type="match status" value="1"/>
</dbReference>
<evidence type="ECO:0000256" key="6">
    <source>
        <dbReference type="SAM" id="SignalP"/>
    </source>
</evidence>
<dbReference type="InterPro" id="IPR000209">
    <property type="entry name" value="Peptidase_S8/S53_dom"/>
</dbReference>
<dbReference type="EMBL" id="LK023316">
    <property type="protein sequence ID" value="CDS05129.1"/>
    <property type="molecule type" value="Genomic_DNA"/>
</dbReference>
<feature type="domain" description="Peptidase S8/S53" evidence="7">
    <location>
        <begin position="191"/>
        <end position="417"/>
    </location>
</feature>
<dbReference type="PANTHER" id="PTHR43806:SF11">
    <property type="entry name" value="CEREVISIN-RELATED"/>
    <property type="match status" value="1"/>
</dbReference>
<dbReference type="InterPro" id="IPR023828">
    <property type="entry name" value="Peptidase_S8_Ser-AS"/>
</dbReference>
<proteinExistence type="inferred from homology"/>